<dbReference type="GeneID" id="20083192"/>
<sequence length="484" mass="51285">MSSTDEKKPLLDAAITINTTASFSDLNNIQDELRQVVALALPVTATFFLEYAPGIITLLLAGHAVDPNDMQTTTLYLDAAAIAIMYMNVTGVTIGLGLATAMDTLCPQAVGGGKSLQTGVYFQAGLVVLGLVFIPIAFANAWATTILVYFGQTYTIAVLAREFATIMLVGLPFMFVYELLKKVLQAQNVVLPMMYCAVIGNCVNAVLGYALTFHTPLGFYGAAVARSVANGVLLLSLVTYIFLNKATFQACWPGWSLVAALKEVPKFVALGISGLLMMLFEWWSFELLVFIAGLQTNATTAIGANAILVNVTSCIYMIHFGVGTAAQIRVGNALGAGLSHQAQRTVKCAVILGVSMGMSFAGALLITRKEFPRCFTHDADVISLTSYVAIAIAMYQVADALNTTLQGVLRGAGLQKTGALLNFIAYVVVGLPLGTFLDFVVGWGLLGLWVGMAVGISTSGICGGLIVHLSDWLVLASDAKNRVS</sequence>
<keyword evidence="5 6" id="KW-0472">Membrane</keyword>
<feature type="transmembrane region" description="Helical" evidence="6">
    <location>
        <begin position="217"/>
        <end position="243"/>
    </location>
</feature>
<feature type="transmembrane region" description="Helical" evidence="6">
    <location>
        <begin position="80"/>
        <end position="99"/>
    </location>
</feature>
<comment type="similarity">
    <text evidence="2">Belongs to the multi antimicrobial extrusion (MATE) (TC 2.A.66.1) family.</text>
</comment>
<feature type="transmembrane region" description="Helical" evidence="6">
    <location>
        <begin position="305"/>
        <end position="328"/>
    </location>
</feature>
<evidence type="ECO:0000256" key="4">
    <source>
        <dbReference type="ARBA" id="ARBA00022989"/>
    </source>
</evidence>
<name>A0A024U8U2_9STRA</name>
<feature type="transmembrane region" description="Helical" evidence="6">
    <location>
        <begin position="264"/>
        <end position="285"/>
    </location>
</feature>
<dbReference type="CDD" id="cd13132">
    <property type="entry name" value="MATE_eukaryotic"/>
    <property type="match status" value="1"/>
</dbReference>
<feature type="transmembrane region" description="Helical" evidence="6">
    <location>
        <begin position="349"/>
        <end position="367"/>
    </location>
</feature>
<feature type="transmembrane region" description="Helical" evidence="6">
    <location>
        <begin position="419"/>
        <end position="443"/>
    </location>
</feature>
<evidence type="ECO:0000256" key="5">
    <source>
        <dbReference type="ARBA" id="ARBA00023136"/>
    </source>
</evidence>
<dbReference type="InterPro" id="IPR045069">
    <property type="entry name" value="MATE_euk"/>
</dbReference>
<organism evidence="7">
    <name type="scientific">Aphanomyces invadans</name>
    <dbReference type="NCBI Taxonomy" id="157072"/>
    <lineage>
        <taxon>Eukaryota</taxon>
        <taxon>Sar</taxon>
        <taxon>Stramenopiles</taxon>
        <taxon>Oomycota</taxon>
        <taxon>Saprolegniomycetes</taxon>
        <taxon>Saprolegniales</taxon>
        <taxon>Verrucalvaceae</taxon>
        <taxon>Aphanomyces</taxon>
    </lineage>
</organism>
<dbReference type="PANTHER" id="PTHR11206">
    <property type="entry name" value="MULTIDRUG RESISTANCE PROTEIN"/>
    <property type="match status" value="1"/>
</dbReference>
<protein>
    <recommendedName>
        <fullName evidence="8">MATE efflux family protein</fullName>
    </recommendedName>
</protein>
<evidence type="ECO:0008006" key="8">
    <source>
        <dbReference type="Google" id="ProtNLM"/>
    </source>
</evidence>
<dbReference type="EMBL" id="KI913961">
    <property type="protein sequence ID" value="ETW02699.1"/>
    <property type="molecule type" value="Genomic_DNA"/>
</dbReference>
<gene>
    <name evidence="7" type="ORF">H310_06142</name>
</gene>
<dbReference type="Pfam" id="PF01554">
    <property type="entry name" value="MatE"/>
    <property type="match status" value="2"/>
</dbReference>
<dbReference type="AlphaFoldDB" id="A0A024U8U2"/>
<evidence type="ECO:0000256" key="2">
    <source>
        <dbReference type="ARBA" id="ARBA00010199"/>
    </source>
</evidence>
<reference evidence="7" key="1">
    <citation type="submission" date="2013-12" db="EMBL/GenBank/DDBJ databases">
        <title>The Genome Sequence of Aphanomyces invadans NJM9701.</title>
        <authorList>
            <consortium name="The Broad Institute Genomics Platform"/>
            <person name="Russ C."/>
            <person name="Tyler B."/>
            <person name="van West P."/>
            <person name="Dieguez-Uribeondo J."/>
            <person name="Young S.K."/>
            <person name="Zeng Q."/>
            <person name="Gargeya S."/>
            <person name="Fitzgerald M."/>
            <person name="Abouelleil A."/>
            <person name="Alvarado L."/>
            <person name="Chapman S.B."/>
            <person name="Gainer-Dewar J."/>
            <person name="Goldberg J."/>
            <person name="Griggs A."/>
            <person name="Gujja S."/>
            <person name="Hansen M."/>
            <person name="Howarth C."/>
            <person name="Imamovic A."/>
            <person name="Ireland A."/>
            <person name="Larimer J."/>
            <person name="McCowan C."/>
            <person name="Murphy C."/>
            <person name="Pearson M."/>
            <person name="Poon T.W."/>
            <person name="Priest M."/>
            <person name="Roberts A."/>
            <person name="Saif S."/>
            <person name="Shea T."/>
            <person name="Sykes S."/>
            <person name="Wortman J."/>
            <person name="Nusbaum C."/>
            <person name="Birren B."/>
        </authorList>
    </citation>
    <scope>NUCLEOTIDE SEQUENCE [LARGE SCALE GENOMIC DNA]</scope>
    <source>
        <strain evidence="7">NJM9701</strain>
    </source>
</reference>
<feature type="transmembrane region" description="Helical" evidence="6">
    <location>
        <begin position="154"/>
        <end position="177"/>
    </location>
</feature>
<keyword evidence="4 6" id="KW-1133">Transmembrane helix</keyword>
<feature type="transmembrane region" description="Helical" evidence="6">
    <location>
        <begin position="449"/>
        <end position="475"/>
    </location>
</feature>
<feature type="transmembrane region" description="Helical" evidence="6">
    <location>
        <begin position="120"/>
        <end position="142"/>
    </location>
</feature>
<accession>A0A024U8U2</accession>
<evidence type="ECO:0000256" key="1">
    <source>
        <dbReference type="ARBA" id="ARBA00004141"/>
    </source>
</evidence>
<dbReference type="STRING" id="157072.A0A024U8U2"/>
<dbReference type="NCBIfam" id="TIGR00797">
    <property type="entry name" value="matE"/>
    <property type="match status" value="1"/>
</dbReference>
<evidence type="ECO:0000256" key="3">
    <source>
        <dbReference type="ARBA" id="ARBA00022692"/>
    </source>
</evidence>
<feature type="transmembrane region" description="Helical" evidence="6">
    <location>
        <begin position="36"/>
        <end position="60"/>
    </location>
</feature>
<dbReference type="InterPro" id="IPR002528">
    <property type="entry name" value="MATE_fam"/>
</dbReference>
<evidence type="ECO:0000256" key="6">
    <source>
        <dbReference type="SAM" id="Phobius"/>
    </source>
</evidence>
<dbReference type="GO" id="GO:0042910">
    <property type="term" value="F:xenobiotic transmembrane transporter activity"/>
    <property type="evidence" value="ECO:0007669"/>
    <property type="project" value="InterPro"/>
</dbReference>
<evidence type="ECO:0000313" key="7">
    <source>
        <dbReference type="EMBL" id="ETW02699.1"/>
    </source>
</evidence>
<keyword evidence="3 6" id="KW-0812">Transmembrane</keyword>
<dbReference type="eggNOG" id="KOG1347">
    <property type="taxonomic scope" value="Eukaryota"/>
</dbReference>
<comment type="subcellular location">
    <subcellularLocation>
        <location evidence="1">Membrane</location>
        <topology evidence="1">Multi-pass membrane protein</topology>
    </subcellularLocation>
</comment>
<dbReference type="GO" id="GO:0016020">
    <property type="term" value="C:membrane"/>
    <property type="evidence" value="ECO:0007669"/>
    <property type="project" value="UniProtKB-SubCell"/>
</dbReference>
<feature type="transmembrane region" description="Helical" evidence="6">
    <location>
        <begin position="189"/>
        <end position="211"/>
    </location>
</feature>
<dbReference type="RefSeq" id="XP_008869304.1">
    <property type="nucleotide sequence ID" value="XM_008871082.1"/>
</dbReference>
<dbReference type="OrthoDB" id="2126698at2759"/>
<proteinExistence type="inferred from homology"/>
<dbReference type="GO" id="GO:0015297">
    <property type="term" value="F:antiporter activity"/>
    <property type="evidence" value="ECO:0007669"/>
    <property type="project" value="InterPro"/>
</dbReference>
<feature type="transmembrane region" description="Helical" evidence="6">
    <location>
        <begin position="379"/>
        <end position="398"/>
    </location>
</feature>
<dbReference type="VEuPathDB" id="FungiDB:H310_06142"/>
<dbReference type="GO" id="GO:1990961">
    <property type="term" value="P:xenobiotic detoxification by transmembrane export across the plasma membrane"/>
    <property type="evidence" value="ECO:0007669"/>
    <property type="project" value="InterPro"/>
</dbReference>